<dbReference type="Gene3D" id="1.10.287.1490">
    <property type="match status" value="1"/>
</dbReference>
<evidence type="ECO:0000313" key="3">
    <source>
        <dbReference type="Proteomes" id="UP001600064"/>
    </source>
</evidence>
<dbReference type="GeneID" id="98125468"/>
<feature type="coiled-coil region" evidence="1">
    <location>
        <begin position="433"/>
        <end position="460"/>
    </location>
</feature>
<evidence type="ECO:0000313" key="2">
    <source>
        <dbReference type="EMBL" id="KAL2267068.1"/>
    </source>
</evidence>
<gene>
    <name evidence="2" type="ORF">VTJ83DRAFT_4345</name>
</gene>
<dbReference type="PANTHER" id="PTHR34365:SF7">
    <property type="entry name" value="GLYCINE-RICH DOMAIN-CONTAINING PROTEIN 1"/>
    <property type="match status" value="1"/>
</dbReference>
<dbReference type="EMBL" id="JAZGUE010000004">
    <property type="protein sequence ID" value="KAL2267068.1"/>
    <property type="molecule type" value="Genomic_DNA"/>
</dbReference>
<name>A0ABR4D9M6_9PEZI</name>
<organism evidence="2 3">
    <name type="scientific">Remersonia thermophila</name>
    <dbReference type="NCBI Taxonomy" id="72144"/>
    <lineage>
        <taxon>Eukaryota</taxon>
        <taxon>Fungi</taxon>
        <taxon>Dikarya</taxon>
        <taxon>Ascomycota</taxon>
        <taxon>Pezizomycotina</taxon>
        <taxon>Sordariomycetes</taxon>
        <taxon>Sordariomycetidae</taxon>
        <taxon>Sordariales</taxon>
        <taxon>Sordariales incertae sedis</taxon>
        <taxon>Remersonia</taxon>
    </lineage>
</organism>
<reference evidence="2 3" key="1">
    <citation type="journal article" date="2024" name="Commun. Biol.">
        <title>Comparative genomic analysis of thermophilic fungi reveals convergent evolutionary adaptations and gene losses.</title>
        <authorList>
            <person name="Steindorff A.S."/>
            <person name="Aguilar-Pontes M.V."/>
            <person name="Robinson A.J."/>
            <person name="Andreopoulos B."/>
            <person name="LaButti K."/>
            <person name="Kuo A."/>
            <person name="Mondo S."/>
            <person name="Riley R."/>
            <person name="Otillar R."/>
            <person name="Haridas S."/>
            <person name="Lipzen A."/>
            <person name="Grimwood J."/>
            <person name="Schmutz J."/>
            <person name="Clum A."/>
            <person name="Reid I.D."/>
            <person name="Moisan M.C."/>
            <person name="Butler G."/>
            <person name="Nguyen T.T.M."/>
            <person name="Dewar K."/>
            <person name="Conant G."/>
            <person name="Drula E."/>
            <person name="Henrissat B."/>
            <person name="Hansel C."/>
            <person name="Singer S."/>
            <person name="Hutchinson M.I."/>
            <person name="de Vries R.P."/>
            <person name="Natvig D.O."/>
            <person name="Powell A.J."/>
            <person name="Tsang A."/>
            <person name="Grigoriev I.V."/>
        </authorList>
    </citation>
    <scope>NUCLEOTIDE SEQUENCE [LARGE SCALE GENOMIC DNA]</scope>
    <source>
        <strain evidence="2 3">ATCC 22073</strain>
    </source>
</reference>
<keyword evidence="1" id="KW-0175">Coiled coil</keyword>
<accession>A0ABR4D9M6</accession>
<feature type="coiled-coil region" evidence="1">
    <location>
        <begin position="508"/>
        <end position="549"/>
    </location>
</feature>
<dbReference type="Pfam" id="PF07173">
    <property type="entry name" value="GRDP-like"/>
    <property type="match status" value="1"/>
</dbReference>
<proteinExistence type="predicted"/>
<sequence>MPPEKQSLDLGVASPIVQDNIGTPGNSSASLPLDDAFSIQRATQHLALLRLFERIYHDIATHPDRGGKLPPPPRRLTRIADARQWSIQCLLMSAEVRYPRYLSLLEDWIGNHAAEASSPDRWPLPPWDVVIHLYCHMLNPDRFQKDLELNFPRVWKAGIEFPLARLIQTSYYLTDQASELEWKKKQPGEPYQTIEFNAESNRFDVAGKGAFDIRQYRCLSENCASHGTPCPQTIPMGVWSQFRLGRALIRCPKCTAVYARPRFLDDDFLLEFGRAALNIPLFNLWLKPLPQFHEFGYIHSLVRMVDKDPDGNDPTTPASLHRYVMFLKLFRDHQNEASMLVPTLDIDLFWHTHQLRPSAYRAYCIQHIGRTISHDDFVSSGLREHAVYKTAVLWAKSYRQLYCDPYGPFDKLQQLCSAMELLLNHEKLRDERLAEQDEAAKTLLSKVAAVEEELRAVSNQQYSAQRTANDLKQQVADLQEALSKFTPRVPLLPNKTWGYFSEFDAEKRNELRAKLKCVLRDLKNAEHRLRSLVSQHNAASKELHQLQTQLRDVPRKRWRIEFSFEADLKPLERKAGQIGFKRPDHSTPGSGPPSASIGAIVSPPQPIDDAIDCQPPRKLVTWRSSWEDACSRPPQALVTMAPAALTFAPNQQVQQIYLTGLTGGSGNGFGDGDNRSNDRGSIGGGGGGCGGSGGGGYGGGGGGVCGGGGGGGCGDGGGGGGGGGGGCGGGGGGC</sequence>
<dbReference type="Proteomes" id="UP001600064">
    <property type="component" value="Unassembled WGS sequence"/>
</dbReference>
<dbReference type="PANTHER" id="PTHR34365">
    <property type="entry name" value="ENOLASE (DUF1399)"/>
    <property type="match status" value="1"/>
</dbReference>
<protein>
    <submittedName>
        <fullName evidence="2">Uncharacterized protein</fullName>
    </submittedName>
</protein>
<comment type="caution">
    <text evidence="2">The sequence shown here is derived from an EMBL/GenBank/DDBJ whole genome shotgun (WGS) entry which is preliminary data.</text>
</comment>
<dbReference type="RefSeq" id="XP_070865795.1">
    <property type="nucleotide sequence ID" value="XM_071010824.1"/>
</dbReference>
<keyword evidence="3" id="KW-1185">Reference proteome</keyword>
<dbReference type="InterPro" id="IPR009836">
    <property type="entry name" value="GRDP-like"/>
</dbReference>
<evidence type="ECO:0000256" key="1">
    <source>
        <dbReference type="SAM" id="Coils"/>
    </source>
</evidence>